<proteinExistence type="predicted"/>
<dbReference type="Proteomes" id="UP000518266">
    <property type="component" value="Unassembled WGS sequence"/>
</dbReference>
<comment type="caution">
    <text evidence="3">The sequence shown here is derived from an EMBL/GenBank/DDBJ whole genome shotgun (WGS) entry which is preliminary data.</text>
</comment>
<dbReference type="EMBL" id="JAAKFY010000009">
    <property type="protein sequence ID" value="KAF3851751.1"/>
    <property type="molecule type" value="Genomic_DNA"/>
</dbReference>
<feature type="transmembrane region" description="Helical" evidence="2">
    <location>
        <begin position="188"/>
        <end position="209"/>
    </location>
</feature>
<feature type="compositionally biased region" description="Basic and acidic residues" evidence="1">
    <location>
        <begin position="253"/>
        <end position="263"/>
    </location>
</feature>
<keyword evidence="2" id="KW-0472">Membrane</keyword>
<gene>
    <name evidence="3" type="ORF">F7725_005106</name>
</gene>
<evidence type="ECO:0000313" key="3">
    <source>
        <dbReference type="EMBL" id="KAF3851751.1"/>
    </source>
</evidence>
<reference evidence="3 4" key="1">
    <citation type="submission" date="2020-03" db="EMBL/GenBank/DDBJ databases">
        <title>Dissostichus mawsoni Genome sequencing and assembly.</title>
        <authorList>
            <person name="Park H."/>
        </authorList>
    </citation>
    <scope>NUCLEOTIDE SEQUENCE [LARGE SCALE GENOMIC DNA]</scope>
    <source>
        <strain evidence="3">DM0001</strain>
        <tissue evidence="3">Muscle</tissue>
    </source>
</reference>
<dbReference type="OrthoDB" id="8936163at2759"/>
<organism evidence="3 4">
    <name type="scientific">Dissostichus mawsoni</name>
    <name type="common">Antarctic cod</name>
    <dbReference type="NCBI Taxonomy" id="36200"/>
    <lineage>
        <taxon>Eukaryota</taxon>
        <taxon>Metazoa</taxon>
        <taxon>Chordata</taxon>
        <taxon>Craniata</taxon>
        <taxon>Vertebrata</taxon>
        <taxon>Euteleostomi</taxon>
        <taxon>Actinopterygii</taxon>
        <taxon>Neopterygii</taxon>
        <taxon>Teleostei</taxon>
        <taxon>Neoteleostei</taxon>
        <taxon>Acanthomorphata</taxon>
        <taxon>Eupercaria</taxon>
        <taxon>Perciformes</taxon>
        <taxon>Notothenioidei</taxon>
        <taxon>Nototheniidae</taxon>
        <taxon>Dissostichus</taxon>
    </lineage>
</organism>
<accession>A0A7J5YS49</accession>
<feature type="transmembrane region" description="Helical" evidence="2">
    <location>
        <begin position="120"/>
        <end position="143"/>
    </location>
</feature>
<evidence type="ECO:0000256" key="1">
    <source>
        <dbReference type="SAM" id="MobiDB-lite"/>
    </source>
</evidence>
<feature type="region of interest" description="Disordered" evidence="1">
    <location>
        <begin position="245"/>
        <end position="283"/>
    </location>
</feature>
<keyword evidence="2" id="KW-1133">Transmembrane helix</keyword>
<evidence type="ECO:0000313" key="4">
    <source>
        <dbReference type="Proteomes" id="UP000518266"/>
    </source>
</evidence>
<protein>
    <submittedName>
        <fullName evidence="3">Uncharacterized protein</fullName>
    </submittedName>
</protein>
<keyword evidence="2" id="KW-0812">Transmembrane</keyword>
<evidence type="ECO:0000256" key="2">
    <source>
        <dbReference type="SAM" id="Phobius"/>
    </source>
</evidence>
<sequence>MTFQTCQHVDSPNSSVTHPPSVCGVCELGALRHGPENNGAAGMAVAVSRDLTVTVLEDVNAAKLTERQQALRAAIQRGEPKCLGVSQMMLGLMVVSYSIPLLYTEVTEVVLLGVPWWSGLTLRVCLVVTMVSTLLSVVALIIYSVDMGKNPAVPCVKNPDGVCSELHHATSMKRCVSFQQRLSRGVKASLLIFTLAQTAISAVLCFLLFRQRHGFGPYAVRLQHFHLTSKDFIQENNTTTVSVLRHSQSSVKGHQEVQPDERQNSLGPAEPETPTALIPPELN</sequence>
<dbReference type="AlphaFoldDB" id="A0A7J5YS49"/>
<keyword evidence="4" id="KW-1185">Reference proteome</keyword>
<feature type="transmembrane region" description="Helical" evidence="2">
    <location>
        <begin position="82"/>
        <end position="100"/>
    </location>
</feature>
<name>A0A7J5YS49_DISMA</name>